<sequence length="157" mass="16292">MNFKFAALVTASLAVAGAALAAAPGDESADAVARGRYLVRVAGCNDCHTPGYGPSAGAVDDSLWLTGDRLGFAGPWGTTYPTNLRLLLAGMSADDWVAHARTAQTRPPMPWFNLQAMTDDDLRAIHAFVTSLGPAGQPAPDYLPPGTTAPGPVVQFP</sequence>
<dbReference type="Pfam" id="PF00034">
    <property type="entry name" value="Cytochrom_C"/>
    <property type="match status" value="1"/>
</dbReference>
<evidence type="ECO:0000256" key="1">
    <source>
        <dbReference type="ARBA" id="ARBA00022617"/>
    </source>
</evidence>
<dbReference type="OrthoDB" id="9811281at2"/>
<evidence type="ECO:0000313" key="7">
    <source>
        <dbReference type="EMBL" id="PWR22705.1"/>
    </source>
</evidence>
<feature type="chain" id="PRO_5016395661" evidence="5">
    <location>
        <begin position="22"/>
        <end position="157"/>
    </location>
</feature>
<name>A0A317EC09_9PROT</name>
<dbReference type="EMBL" id="QGLE01000006">
    <property type="protein sequence ID" value="PWR22705.1"/>
    <property type="molecule type" value="Genomic_DNA"/>
</dbReference>
<dbReference type="PROSITE" id="PS51007">
    <property type="entry name" value="CYTC"/>
    <property type="match status" value="1"/>
</dbReference>
<dbReference type="AlphaFoldDB" id="A0A317EC09"/>
<protein>
    <submittedName>
        <fullName evidence="7">Cytochrome C</fullName>
    </submittedName>
</protein>
<dbReference type="GO" id="GO:0020037">
    <property type="term" value="F:heme binding"/>
    <property type="evidence" value="ECO:0007669"/>
    <property type="project" value="InterPro"/>
</dbReference>
<organism evidence="7 8">
    <name type="scientific">Zavarzinia aquatilis</name>
    <dbReference type="NCBI Taxonomy" id="2211142"/>
    <lineage>
        <taxon>Bacteria</taxon>
        <taxon>Pseudomonadati</taxon>
        <taxon>Pseudomonadota</taxon>
        <taxon>Alphaproteobacteria</taxon>
        <taxon>Rhodospirillales</taxon>
        <taxon>Zavarziniaceae</taxon>
        <taxon>Zavarzinia</taxon>
    </lineage>
</organism>
<dbReference type="SUPFAM" id="SSF46626">
    <property type="entry name" value="Cytochrome c"/>
    <property type="match status" value="1"/>
</dbReference>
<accession>A0A317EC09</accession>
<evidence type="ECO:0000256" key="5">
    <source>
        <dbReference type="SAM" id="SignalP"/>
    </source>
</evidence>
<keyword evidence="2 4" id="KW-0479">Metal-binding</keyword>
<evidence type="ECO:0000256" key="3">
    <source>
        <dbReference type="ARBA" id="ARBA00023004"/>
    </source>
</evidence>
<evidence type="ECO:0000256" key="2">
    <source>
        <dbReference type="ARBA" id="ARBA00022723"/>
    </source>
</evidence>
<keyword evidence="3 4" id="KW-0408">Iron</keyword>
<dbReference type="RefSeq" id="WP_109906284.1">
    <property type="nucleotide sequence ID" value="NZ_QGLE01000006.1"/>
</dbReference>
<dbReference type="GO" id="GO:0009055">
    <property type="term" value="F:electron transfer activity"/>
    <property type="evidence" value="ECO:0007669"/>
    <property type="project" value="InterPro"/>
</dbReference>
<dbReference type="GO" id="GO:0046872">
    <property type="term" value="F:metal ion binding"/>
    <property type="evidence" value="ECO:0007669"/>
    <property type="project" value="UniProtKB-KW"/>
</dbReference>
<evidence type="ECO:0000259" key="6">
    <source>
        <dbReference type="PROSITE" id="PS51007"/>
    </source>
</evidence>
<dbReference type="Gene3D" id="1.10.760.10">
    <property type="entry name" value="Cytochrome c-like domain"/>
    <property type="match status" value="1"/>
</dbReference>
<keyword evidence="8" id="KW-1185">Reference proteome</keyword>
<feature type="signal peptide" evidence="5">
    <location>
        <begin position="1"/>
        <end position="21"/>
    </location>
</feature>
<keyword evidence="1 4" id="KW-0349">Heme</keyword>
<dbReference type="Proteomes" id="UP000245461">
    <property type="component" value="Unassembled WGS sequence"/>
</dbReference>
<proteinExistence type="predicted"/>
<comment type="caution">
    <text evidence="7">The sequence shown here is derived from an EMBL/GenBank/DDBJ whole genome shotgun (WGS) entry which is preliminary data.</text>
</comment>
<dbReference type="InterPro" id="IPR036909">
    <property type="entry name" value="Cyt_c-like_dom_sf"/>
</dbReference>
<keyword evidence="5" id="KW-0732">Signal</keyword>
<gene>
    <name evidence="7" type="ORF">DKG74_11465</name>
</gene>
<reference evidence="7 8" key="1">
    <citation type="submission" date="2018-05" db="EMBL/GenBank/DDBJ databases">
        <title>Zavarzinia sp. HR-AS.</title>
        <authorList>
            <person name="Lee Y."/>
            <person name="Jeon C.O."/>
        </authorList>
    </citation>
    <scope>NUCLEOTIDE SEQUENCE [LARGE SCALE GENOMIC DNA]</scope>
    <source>
        <strain evidence="7 8">HR-AS</strain>
    </source>
</reference>
<evidence type="ECO:0000313" key="8">
    <source>
        <dbReference type="Proteomes" id="UP000245461"/>
    </source>
</evidence>
<dbReference type="InterPro" id="IPR009056">
    <property type="entry name" value="Cyt_c-like_dom"/>
</dbReference>
<feature type="domain" description="Cytochrome c" evidence="6">
    <location>
        <begin position="30"/>
        <end position="133"/>
    </location>
</feature>
<evidence type="ECO:0000256" key="4">
    <source>
        <dbReference type="PROSITE-ProRule" id="PRU00433"/>
    </source>
</evidence>